<evidence type="ECO:0000313" key="3">
    <source>
        <dbReference type="EMBL" id="MDR5898859.1"/>
    </source>
</evidence>
<dbReference type="InterPro" id="IPR015378">
    <property type="entry name" value="Transposase-like_Mu_C"/>
</dbReference>
<evidence type="ECO:0000313" key="4">
    <source>
        <dbReference type="Proteomes" id="UP001254564"/>
    </source>
</evidence>
<protein>
    <submittedName>
        <fullName evidence="3">Mu transposase C-terminal domain-containing protein</fullName>
    </submittedName>
</protein>
<feature type="domain" description="Integrase catalytic" evidence="2">
    <location>
        <begin position="256"/>
        <end position="474"/>
    </location>
</feature>
<proteinExistence type="predicted"/>
<dbReference type="Proteomes" id="UP001254564">
    <property type="component" value="Unassembled WGS sequence"/>
</dbReference>
<dbReference type="PROSITE" id="PS50994">
    <property type="entry name" value="INTEGRASE"/>
    <property type="match status" value="1"/>
</dbReference>
<dbReference type="SUPFAM" id="SSF53098">
    <property type="entry name" value="Ribonuclease H-like"/>
    <property type="match status" value="1"/>
</dbReference>
<reference evidence="3 4" key="1">
    <citation type="submission" date="2023-04" db="EMBL/GenBank/DDBJ databases">
        <title>A long-awaited taxogenomic arrangement of the family Halomonadaceae.</title>
        <authorList>
            <person name="De La Haba R."/>
            <person name="Chuvochina M."/>
            <person name="Wittouck S."/>
            <person name="Arahal D.R."/>
            <person name="Sanchez-Porro C."/>
            <person name="Hugenholtz P."/>
            <person name="Ventosa A."/>
        </authorList>
    </citation>
    <scope>NUCLEOTIDE SEQUENCE [LARGE SCALE GENOMIC DNA]</scope>
    <source>
        <strain evidence="3 4">DSM 21020</strain>
    </source>
</reference>
<dbReference type="InterPro" id="IPR036397">
    <property type="entry name" value="RNaseH_sf"/>
</dbReference>
<gene>
    <name evidence="3" type="ORF">QC823_07640</name>
</gene>
<accession>A0ABU1H3J3</accession>
<comment type="caution">
    <text evidence="3">The sequence shown here is derived from an EMBL/GenBank/DDBJ whole genome shotgun (WGS) entry which is preliminary data.</text>
</comment>
<keyword evidence="4" id="KW-1185">Reference proteome</keyword>
<feature type="compositionally biased region" description="Basic and acidic residues" evidence="1">
    <location>
        <begin position="630"/>
        <end position="651"/>
    </location>
</feature>
<sequence length="694" mass="79679">MLLNQVFQEPETHSRYRVVLEYINELMLIDIDSDKAWPFPVKEDELRTVGYEPIEDPFPLPNVEEGSIAAVKRDEAWGVIAPLLDKYTNLCDKAKRNQLIKERLASTDKSRLYIVRYLRRYWQRGMAPNALAPDYYRCGGKGKPRREIEQKLGRKRSISPGVGTPVTEEVAELFRLAIEGFYLTNEKVPLTAAKDKAIGLFKARHPNTNESSVPTMAQFRYFYQTHYLQSEVIRKRTPSRIYQKDMRALTSTSGNLNFGPGARYEIDATIADLYLVSDQDPDAIIGRPVMYFVKDVFSRMVVGMYIGLENPSWVAAMMALSNAFIDKTAFCCEYGVNIRATDWPSVGIPYGIMADRGELLYRQADVLVNRFGVQLSNSRAYRGDDKAICERFFNTIQSQFRPYVGGVVEPLNGKKRIGRRYELDATLGLYDFTRLVINLVINYNTRHVIDGYDFAPDMPENLPAVPLELWNWGVQNRTGKLRSCDEDLAWINLLPYEQASVSEVGITFKGLVYTCQEALKAGWFDRIRQNRPSKIEIAFDPRRTNTVYLRPDSKFESYWICELADRSRRFRNMSFVEAAGVLKSMKRTEATARQKEDYEKPDALANVEKIVSEAKAKGKDKQKVTLPASERLKGIRDNRSREKEAERDRTTTKTQKSRKCDKPADVVPLRPEKEHKDIGLDYPGLDDYLEDDDD</sequence>
<organism evidence="3 4">
    <name type="scientific">Vreelandella vilamensis</name>
    <dbReference type="NCBI Taxonomy" id="531309"/>
    <lineage>
        <taxon>Bacteria</taxon>
        <taxon>Pseudomonadati</taxon>
        <taxon>Pseudomonadota</taxon>
        <taxon>Gammaproteobacteria</taxon>
        <taxon>Oceanospirillales</taxon>
        <taxon>Halomonadaceae</taxon>
        <taxon>Vreelandella</taxon>
    </lineage>
</organism>
<dbReference type="InterPro" id="IPR001584">
    <property type="entry name" value="Integrase_cat-core"/>
</dbReference>
<dbReference type="Gene3D" id="3.30.420.10">
    <property type="entry name" value="Ribonuclease H-like superfamily/Ribonuclease H"/>
    <property type="match status" value="1"/>
</dbReference>
<dbReference type="EMBL" id="JARWAN010000010">
    <property type="protein sequence ID" value="MDR5898859.1"/>
    <property type="molecule type" value="Genomic_DNA"/>
</dbReference>
<feature type="compositionally biased region" description="Basic and acidic residues" evidence="1">
    <location>
        <begin position="658"/>
        <end position="679"/>
    </location>
</feature>
<dbReference type="Pfam" id="PF09299">
    <property type="entry name" value="Mu-transpos_C"/>
    <property type="match status" value="1"/>
</dbReference>
<dbReference type="InterPro" id="IPR012337">
    <property type="entry name" value="RNaseH-like_sf"/>
</dbReference>
<dbReference type="RefSeq" id="WP_309655773.1">
    <property type="nucleotide sequence ID" value="NZ_JARWAN010000010.1"/>
</dbReference>
<evidence type="ECO:0000259" key="2">
    <source>
        <dbReference type="PROSITE" id="PS50994"/>
    </source>
</evidence>
<name>A0ABU1H3J3_9GAMM</name>
<feature type="region of interest" description="Disordered" evidence="1">
    <location>
        <begin position="615"/>
        <end position="694"/>
    </location>
</feature>
<evidence type="ECO:0000256" key="1">
    <source>
        <dbReference type="SAM" id="MobiDB-lite"/>
    </source>
</evidence>